<sequence>MRGHKTSTTAFTINSVNLALLALLGTVAIPTGASAATGVSTISSAKSNLSVHSRLRPVRPVKSNLLRTTARRADPVVIAGTQAVYEITVRNNGPSDAVGVVVSDTLNSFLTFVSSDPTGCTANQQVVTCNAGTVPVGTNKTFRITVRIAANTPKDTVIGNLSSVTSTTNEGNPADNTSPIVNATVDTRADLVATKTAPAELLQGTHAVYTLGIQNSGPSDAQNTRITDVLDPNLTFVSSNPVGCTATGQTVTCPTGILRPTDSRSVQITVNVKPTTPLGTVIMNTASVASDTTDPNSANNTTVDTTGLPVGAPRADLSITKTGPTSP</sequence>
<feature type="domain" description="DUF11" evidence="3">
    <location>
        <begin position="75"/>
        <end position="178"/>
    </location>
</feature>
<evidence type="ECO:0000313" key="5">
    <source>
        <dbReference type="Proteomes" id="UP000606172"/>
    </source>
</evidence>
<dbReference type="Pfam" id="PF01345">
    <property type="entry name" value="DUF11"/>
    <property type="match status" value="2"/>
</dbReference>
<evidence type="ECO:0000256" key="2">
    <source>
        <dbReference type="SAM" id="SignalP"/>
    </source>
</evidence>
<dbReference type="Proteomes" id="UP000606172">
    <property type="component" value="Unassembled WGS sequence"/>
</dbReference>
<evidence type="ECO:0000256" key="1">
    <source>
        <dbReference type="SAM" id="MobiDB-lite"/>
    </source>
</evidence>
<dbReference type="Gene3D" id="2.60.40.3080">
    <property type="match status" value="1"/>
</dbReference>
<dbReference type="InterPro" id="IPR013783">
    <property type="entry name" value="Ig-like_fold"/>
</dbReference>
<evidence type="ECO:0000259" key="3">
    <source>
        <dbReference type="Pfam" id="PF01345"/>
    </source>
</evidence>
<dbReference type="EMBL" id="BOOW01000008">
    <property type="protein sequence ID" value="GII91181.1"/>
    <property type="molecule type" value="Genomic_DNA"/>
</dbReference>
<keyword evidence="5" id="KW-1185">Reference proteome</keyword>
<name>A0A919RFX5_9ACTN</name>
<evidence type="ECO:0000313" key="4">
    <source>
        <dbReference type="EMBL" id="GII91181.1"/>
    </source>
</evidence>
<feature type="region of interest" description="Disordered" evidence="1">
    <location>
        <begin position="289"/>
        <end position="327"/>
    </location>
</feature>
<dbReference type="NCBIfam" id="TIGR01451">
    <property type="entry name" value="B_ant_repeat"/>
    <property type="match status" value="2"/>
</dbReference>
<keyword evidence="2" id="KW-0732">Signal</keyword>
<feature type="signal peptide" evidence="2">
    <location>
        <begin position="1"/>
        <end position="35"/>
    </location>
</feature>
<comment type="caution">
    <text evidence="4">The sequence shown here is derived from an EMBL/GenBank/DDBJ whole genome shotgun (WGS) entry which is preliminary data.</text>
</comment>
<dbReference type="Gene3D" id="2.60.40.10">
    <property type="entry name" value="Immunoglobulins"/>
    <property type="match status" value="1"/>
</dbReference>
<accession>A0A919RFX5</accession>
<gene>
    <name evidence="4" type="ORF">Ssi02_14120</name>
</gene>
<organism evidence="4 5">
    <name type="scientific">Sinosporangium siamense</name>
    <dbReference type="NCBI Taxonomy" id="1367973"/>
    <lineage>
        <taxon>Bacteria</taxon>
        <taxon>Bacillati</taxon>
        <taxon>Actinomycetota</taxon>
        <taxon>Actinomycetes</taxon>
        <taxon>Streptosporangiales</taxon>
        <taxon>Streptosporangiaceae</taxon>
        <taxon>Sinosporangium</taxon>
    </lineage>
</organism>
<dbReference type="PANTHER" id="PTHR34819:SF3">
    <property type="entry name" value="CELL SURFACE PROTEIN"/>
    <property type="match status" value="1"/>
</dbReference>
<feature type="domain" description="DUF11" evidence="3">
    <location>
        <begin position="190"/>
        <end position="303"/>
    </location>
</feature>
<dbReference type="InterPro" id="IPR051172">
    <property type="entry name" value="Chlamydia_OmcB"/>
</dbReference>
<proteinExistence type="predicted"/>
<dbReference type="InterPro" id="IPR047589">
    <property type="entry name" value="DUF11_rpt"/>
</dbReference>
<dbReference type="PANTHER" id="PTHR34819">
    <property type="entry name" value="LARGE CYSTEINE-RICH PERIPLASMIC PROTEIN OMCB"/>
    <property type="match status" value="1"/>
</dbReference>
<feature type="chain" id="PRO_5037939497" description="DUF11 domain-containing protein" evidence="2">
    <location>
        <begin position="36"/>
        <end position="327"/>
    </location>
</feature>
<feature type="compositionally biased region" description="Polar residues" evidence="1">
    <location>
        <begin position="289"/>
        <end position="305"/>
    </location>
</feature>
<dbReference type="GO" id="GO:0005975">
    <property type="term" value="P:carbohydrate metabolic process"/>
    <property type="evidence" value="ECO:0007669"/>
    <property type="project" value="UniProtKB-ARBA"/>
</dbReference>
<reference evidence="4" key="1">
    <citation type="submission" date="2021-01" db="EMBL/GenBank/DDBJ databases">
        <title>Whole genome shotgun sequence of Sinosporangium siamense NBRC 109515.</title>
        <authorList>
            <person name="Komaki H."/>
            <person name="Tamura T."/>
        </authorList>
    </citation>
    <scope>NUCLEOTIDE SEQUENCE</scope>
    <source>
        <strain evidence="4">NBRC 109515</strain>
    </source>
</reference>
<dbReference type="InterPro" id="IPR001434">
    <property type="entry name" value="OmcB-like_DUF11"/>
</dbReference>
<dbReference type="AlphaFoldDB" id="A0A919RFX5"/>
<protein>
    <recommendedName>
        <fullName evidence="3">DUF11 domain-containing protein</fullName>
    </recommendedName>
</protein>